<comment type="caution">
    <text evidence="8">Lacks conserved residue(s) required for the propagation of feature annotation.</text>
</comment>
<evidence type="ECO:0000256" key="2">
    <source>
        <dbReference type="ARBA" id="ARBA00022475"/>
    </source>
</evidence>
<evidence type="ECO:0000256" key="3">
    <source>
        <dbReference type="ARBA" id="ARBA00022692"/>
    </source>
</evidence>
<sequence length="358" mass="41560">MSPKSVKVLFHIGKLLGLTPSFSQNEVPLLQKLYTFMLVTLITIFVVLSLSHRTKYQLHSHIKLTVNILIDCHLLIFNWCTALSTVLWKSAKWQQLIENLLVIVHKSQAKIVRNTIAGIIAIIFILITLICVFVFWVKTNGEYYLGEYNVQYFQYFQAFSYNVYLSLIISFLLLEYRNVGKKFNKLICLKNNKELFQGLDNIENSFCFLNDNVNLFNSIFGWPLTLNISFTTLYLLNNFDFMFANSSIFQKQAVSRILVDAILVLIVFVGTAAVLIMCDLVLQESEQILTSAQKLQRSIWPLIPDDQIKMERFRRTISENMPKFSASRFFWVDRSTILKILGTVVTFFIVMIQFRSCQ</sequence>
<evidence type="ECO:0000256" key="4">
    <source>
        <dbReference type="ARBA" id="ARBA00022989"/>
    </source>
</evidence>
<comment type="similarity">
    <text evidence="8">Belongs to the insect chemoreceptor superfamily. Gustatory receptor (GR) family.</text>
</comment>
<dbReference type="AlphaFoldDB" id="A0AA38HRG8"/>
<feature type="transmembrane region" description="Helical" evidence="8">
    <location>
        <begin position="158"/>
        <end position="176"/>
    </location>
</feature>
<comment type="function">
    <text evidence="8">Gustatory receptor which mediates acceptance or avoidance behavior, depending on its substrates.</text>
</comment>
<evidence type="ECO:0000313" key="9">
    <source>
        <dbReference type="EMBL" id="KAJ3642409.1"/>
    </source>
</evidence>
<keyword evidence="4 8" id="KW-1133">Transmembrane helix</keyword>
<keyword evidence="3 8" id="KW-0812">Transmembrane</keyword>
<dbReference type="GO" id="GO:0008049">
    <property type="term" value="P:male courtship behavior"/>
    <property type="evidence" value="ECO:0007669"/>
    <property type="project" value="TreeGrafter"/>
</dbReference>
<comment type="caution">
    <text evidence="9">The sequence shown here is derived from an EMBL/GenBank/DDBJ whole genome shotgun (WGS) entry which is preliminary data.</text>
</comment>
<feature type="transmembrane region" description="Helical" evidence="8">
    <location>
        <begin position="257"/>
        <end position="282"/>
    </location>
</feature>
<keyword evidence="7 8" id="KW-0807">Transducer</keyword>
<keyword evidence="5 8" id="KW-0472">Membrane</keyword>
<feature type="transmembrane region" description="Helical" evidence="8">
    <location>
        <begin position="336"/>
        <end position="354"/>
    </location>
</feature>
<dbReference type="GO" id="GO:0050909">
    <property type="term" value="P:sensory perception of taste"/>
    <property type="evidence" value="ECO:0007669"/>
    <property type="project" value="InterPro"/>
</dbReference>
<evidence type="ECO:0000256" key="5">
    <source>
        <dbReference type="ARBA" id="ARBA00023136"/>
    </source>
</evidence>
<feature type="transmembrane region" description="Helical" evidence="8">
    <location>
        <begin position="33"/>
        <end position="52"/>
    </location>
</feature>
<dbReference type="Pfam" id="PF08395">
    <property type="entry name" value="7tm_7"/>
    <property type="match status" value="1"/>
</dbReference>
<organism evidence="9 10">
    <name type="scientific">Zophobas morio</name>
    <dbReference type="NCBI Taxonomy" id="2755281"/>
    <lineage>
        <taxon>Eukaryota</taxon>
        <taxon>Metazoa</taxon>
        <taxon>Ecdysozoa</taxon>
        <taxon>Arthropoda</taxon>
        <taxon>Hexapoda</taxon>
        <taxon>Insecta</taxon>
        <taxon>Pterygota</taxon>
        <taxon>Neoptera</taxon>
        <taxon>Endopterygota</taxon>
        <taxon>Coleoptera</taxon>
        <taxon>Polyphaga</taxon>
        <taxon>Cucujiformia</taxon>
        <taxon>Tenebrionidae</taxon>
        <taxon>Zophobas</taxon>
    </lineage>
</organism>
<protein>
    <recommendedName>
        <fullName evidence="8">Gustatory receptor</fullName>
    </recommendedName>
</protein>
<feature type="transmembrane region" description="Helical" evidence="8">
    <location>
        <begin position="116"/>
        <end position="137"/>
    </location>
</feature>
<dbReference type="EMBL" id="JALNTZ010000008">
    <property type="protein sequence ID" value="KAJ3642409.1"/>
    <property type="molecule type" value="Genomic_DNA"/>
</dbReference>
<evidence type="ECO:0000313" key="10">
    <source>
        <dbReference type="Proteomes" id="UP001168821"/>
    </source>
</evidence>
<dbReference type="PANTHER" id="PTHR21143">
    <property type="entry name" value="INVERTEBRATE GUSTATORY RECEPTOR"/>
    <property type="match status" value="1"/>
</dbReference>
<evidence type="ECO:0000256" key="8">
    <source>
        <dbReference type="RuleBase" id="RU363108"/>
    </source>
</evidence>
<proteinExistence type="inferred from homology"/>
<dbReference type="GO" id="GO:0043025">
    <property type="term" value="C:neuronal cell body"/>
    <property type="evidence" value="ECO:0007669"/>
    <property type="project" value="TreeGrafter"/>
</dbReference>
<feature type="transmembrane region" description="Helical" evidence="8">
    <location>
        <begin position="219"/>
        <end position="236"/>
    </location>
</feature>
<keyword evidence="10" id="KW-1185">Reference proteome</keyword>
<name>A0AA38HRG8_9CUCU</name>
<dbReference type="GO" id="GO:0030424">
    <property type="term" value="C:axon"/>
    <property type="evidence" value="ECO:0007669"/>
    <property type="project" value="TreeGrafter"/>
</dbReference>
<evidence type="ECO:0000256" key="6">
    <source>
        <dbReference type="ARBA" id="ARBA00023170"/>
    </source>
</evidence>
<dbReference type="GO" id="GO:0007635">
    <property type="term" value="P:chemosensory behavior"/>
    <property type="evidence" value="ECO:0007669"/>
    <property type="project" value="TreeGrafter"/>
</dbReference>
<keyword evidence="2 8" id="KW-1003">Cell membrane</keyword>
<evidence type="ECO:0000256" key="7">
    <source>
        <dbReference type="ARBA" id="ARBA00023224"/>
    </source>
</evidence>
<gene>
    <name evidence="9" type="ORF">Zmor_025201</name>
</gene>
<dbReference type="PANTHER" id="PTHR21143:SF104">
    <property type="entry name" value="GUSTATORY RECEPTOR 8A-RELATED"/>
    <property type="match status" value="1"/>
</dbReference>
<evidence type="ECO:0000256" key="1">
    <source>
        <dbReference type="ARBA" id="ARBA00004651"/>
    </source>
</evidence>
<dbReference type="InterPro" id="IPR013604">
    <property type="entry name" value="7TM_chemorcpt"/>
</dbReference>
<dbReference type="GO" id="GO:0007165">
    <property type="term" value="P:signal transduction"/>
    <property type="evidence" value="ECO:0007669"/>
    <property type="project" value="UniProtKB-KW"/>
</dbReference>
<reference evidence="9" key="1">
    <citation type="journal article" date="2023" name="G3 (Bethesda)">
        <title>Whole genome assemblies of Zophobas morio and Tenebrio molitor.</title>
        <authorList>
            <person name="Kaur S."/>
            <person name="Stinson S.A."/>
            <person name="diCenzo G.C."/>
        </authorList>
    </citation>
    <scope>NUCLEOTIDE SEQUENCE</scope>
    <source>
        <strain evidence="9">QUZm001</strain>
    </source>
</reference>
<dbReference type="Proteomes" id="UP001168821">
    <property type="component" value="Unassembled WGS sequence"/>
</dbReference>
<comment type="subcellular location">
    <subcellularLocation>
        <location evidence="1 8">Cell membrane</location>
        <topology evidence="1 8">Multi-pass membrane protein</topology>
    </subcellularLocation>
</comment>
<dbReference type="GO" id="GO:0005886">
    <property type="term" value="C:plasma membrane"/>
    <property type="evidence" value="ECO:0007669"/>
    <property type="project" value="UniProtKB-SubCell"/>
</dbReference>
<accession>A0AA38HRG8</accession>
<dbReference type="GO" id="GO:0030425">
    <property type="term" value="C:dendrite"/>
    <property type="evidence" value="ECO:0007669"/>
    <property type="project" value="TreeGrafter"/>
</dbReference>
<keyword evidence="6 8" id="KW-0675">Receptor</keyword>